<dbReference type="SUPFAM" id="SSF64167">
    <property type="entry name" value="SurE-like"/>
    <property type="match status" value="1"/>
</dbReference>
<evidence type="ECO:0000313" key="3">
    <source>
        <dbReference type="EMBL" id="EFA29579.1"/>
    </source>
</evidence>
<comment type="caution">
    <text evidence="3">The sequence shown here is derived from an EMBL/GenBank/DDBJ whole genome shotgun (WGS) entry which is preliminary data.</text>
</comment>
<gene>
    <name evidence="3" type="primary">surE</name>
    <name evidence="3" type="ORF">HAINFHK1212_1789</name>
</gene>
<dbReference type="EC" id="3.1.3.5" evidence="2"/>
<evidence type="ECO:0000256" key="2">
    <source>
        <dbReference type="ARBA" id="ARBA00012643"/>
    </source>
</evidence>
<dbReference type="EMBL" id="ABFC01000030">
    <property type="protein sequence ID" value="EFA29579.1"/>
    <property type="molecule type" value="Genomic_DNA"/>
</dbReference>
<proteinExistence type="predicted"/>
<keyword evidence="3" id="KW-0378">Hydrolase</keyword>
<protein>
    <recommendedName>
        <fullName evidence="2">5'-nucleotidase</fullName>
        <ecNumber evidence="2">3.1.3.5</ecNumber>
    </recommendedName>
</protein>
<dbReference type="AlphaFoldDB" id="A0A7G2K345"/>
<name>A0A7G2K345_HAEIF</name>
<accession>A0A7G2K345</accession>
<reference evidence="3" key="1">
    <citation type="journal article" date="2010" name="Genomics">
        <title>Tracing phylogenomic events leading to diversity of Haemophilus influenzae and the emergence of Brazilian Purpuric Fever (BPF)-associated clones.</title>
        <authorList>
            <person name="Papazisi L."/>
            <person name="Ratnayake S."/>
            <person name="Remortel B.G."/>
            <person name="Bock G.R."/>
            <person name="Liang W."/>
            <person name="Saeed A.I."/>
            <person name="Liu J."/>
            <person name="Fleischmann R.D."/>
            <person name="Kilian M."/>
            <person name="Peterson S.N."/>
        </authorList>
    </citation>
    <scope>NUCLEOTIDE SEQUENCE [LARGE SCALE GENOMIC DNA]</scope>
    <source>
        <strain evidence="3">HK1212</strain>
    </source>
</reference>
<comment type="catalytic activity">
    <reaction evidence="1">
        <text>a ribonucleoside 5'-phosphate + H2O = a ribonucleoside + phosphate</text>
        <dbReference type="Rhea" id="RHEA:12484"/>
        <dbReference type="ChEBI" id="CHEBI:15377"/>
        <dbReference type="ChEBI" id="CHEBI:18254"/>
        <dbReference type="ChEBI" id="CHEBI:43474"/>
        <dbReference type="ChEBI" id="CHEBI:58043"/>
        <dbReference type="EC" id="3.1.3.5"/>
    </reaction>
</comment>
<dbReference type="GO" id="GO:0008253">
    <property type="term" value="F:5'-nucleotidase activity"/>
    <property type="evidence" value="ECO:0007669"/>
    <property type="project" value="UniProtKB-EC"/>
</dbReference>
<organism evidence="3">
    <name type="scientific">Haemophilus influenzae HK1212</name>
    <dbReference type="NCBI Taxonomy" id="456482"/>
    <lineage>
        <taxon>Bacteria</taxon>
        <taxon>Pseudomonadati</taxon>
        <taxon>Pseudomonadota</taxon>
        <taxon>Gammaproteobacteria</taxon>
        <taxon>Pasteurellales</taxon>
        <taxon>Pasteurellaceae</taxon>
        <taxon>Haemophilus</taxon>
    </lineage>
</organism>
<dbReference type="Gene3D" id="3.40.1210.10">
    <property type="entry name" value="Survival protein SurE-like phosphatase/nucleotidase"/>
    <property type="match status" value="1"/>
</dbReference>
<dbReference type="InterPro" id="IPR036523">
    <property type="entry name" value="SurE-like_sf"/>
</dbReference>
<sequence length="117" mass="13505">MQGRYKFVYCTNQIKCGRFRVIININVPDLPFEELKGYKVCRLGYRASSAEVIKQKDPRDETIYWIGPSALPEDESEGTDFYAVKNGYVSITPIQADLTAYHSLLSLQNWLDQEFTK</sequence>
<evidence type="ECO:0000256" key="1">
    <source>
        <dbReference type="ARBA" id="ARBA00000815"/>
    </source>
</evidence>